<name>A0A2J6T873_9HELO</name>
<evidence type="ECO:0000313" key="3">
    <source>
        <dbReference type="Proteomes" id="UP000235371"/>
    </source>
</evidence>
<dbReference type="STRING" id="1095630.A0A2J6T873"/>
<organism evidence="2 3">
    <name type="scientific">Hyaloscypha bicolor E</name>
    <dbReference type="NCBI Taxonomy" id="1095630"/>
    <lineage>
        <taxon>Eukaryota</taxon>
        <taxon>Fungi</taxon>
        <taxon>Dikarya</taxon>
        <taxon>Ascomycota</taxon>
        <taxon>Pezizomycotina</taxon>
        <taxon>Leotiomycetes</taxon>
        <taxon>Helotiales</taxon>
        <taxon>Hyaloscyphaceae</taxon>
        <taxon>Hyaloscypha</taxon>
        <taxon>Hyaloscypha bicolor</taxon>
    </lineage>
</organism>
<gene>
    <name evidence="2" type="ORF">K444DRAFT_614013</name>
</gene>
<dbReference type="Proteomes" id="UP000235371">
    <property type="component" value="Unassembled WGS sequence"/>
</dbReference>
<dbReference type="RefSeq" id="XP_024736129.1">
    <property type="nucleotide sequence ID" value="XM_024880458.1"/>
</dbReference>
<sequence length="345" mass="37336">MSQPPRTKHPLDVLQSMINAILIETGKALRSSNKEGGKTLANAKTRLSSTIPSTIENFHLALDEMECDILRAKSVLLRDLEGLRAKRLALENPVPIVEEVEPIPELDLDLNGEATMTDAAEESTIKEEATQPESPEKQTSDETGFLSSTQDPAKEDIVKIAEDLKDQHALTPPSNDKTSQPIGLGINTEAVANSPGPGTAEPQDSIDLLFDMPDNENTGDSELNFEHMDYSLPDSNQDPSQAQTHAFDLSTFGTASQDFNMNTMQTDSNMANNTNNENKEGEALFGMGNGGDNMDLDLDNLGFGTAGGEDSLFEDMFVVGDDNGFDGSGEMDHGDFDSAFFLIND</sequence>
<evidence type="ECO:0000256" key="1">
    <source>
        <dbReference type="SAM" id="MobiDB-lite"/>
    </source>
</evidence>
<feature type="region of interest" description="Disordered" evidence="1">
    <location>
        <begin position="121"/>
        <end position="152"/>
    </location>
</feature>
<feature type="compositionally biased region" description="Polar residues" evidence="1">
    <location>
        <begin position="233"/>
        <end position="242"/>
    </location>
</feature>
<dbReference type="InParanoid" id="A0A2J6T873"/>
<feature type="compositionally biased region" description="Polar residues" evidence="1">
    <location>
        <begin position="172"/>
        <end position="181"/>
    </location>
</feature>
<feature type="compositionally biased region" description="Polar residues" evidence="1">
    <location>
        <begin position="141"/>
        <end position="151"/>
    </location>
</feature>
<feature type="compositionally biased region" description="Basic and acidic residues" evidence="1">
    <location>
        <begin position="123"/>
        <end position="140"/>
    </location>
</feature>
<dbReference type="EMBL" id="KZ613817">
    <property type="protein sequence ID" value="PMD59225.1"/>
    <property type="molecule type" value="Genomic_DNA"/>
</dbReference>
<protein>
    <submittedName>
        <fullName evidence="2">Uncharacterized protein</fullName>
    </submittedName>
</protein>
<dbReference type="AlphaFoldDB" id="A0A2J6T873"/>
<dbReference type="GeneID" id="36588535"/>
<accession>A0A2J6T873</accession>
<dbReference type="OrthoDB" id="5409998at2759"/>
<keyword evidence="3" id="KW-1185">Reference proteome</keyword>
<reference evidence="2 3" key="1">
    <citation type="submission" date="2016-04" db="EMBL/GenBank/DDBJ databases">
        <title>A degradative enzymes factory behind the ericoid mycorrhizal symbiosis.</title>
        <authorList>
            <consortium name="DOE Joint Genome Institute"/>
            <person name="Martino E."/>
            <person name="Morin E."/>
            <person name="Grelet G."/>
            <person name="Kuo A."/>
            <person name="Kohler A."/>
            <person name="Daghino S."/>
            <person name="Barry K."/>
            <person name="Choi C."/>
            <person name="Cichocki N."/>
            <person name="Clum A."/>
            <person name="Copeland A."/>
            <person name="Hainaut M."/>
            <person name="Haridas S."/>
            <person name="Labutti K."/>
            <person name="Lindquist E."/>
            <person name="Lipzen A."/>
            <person name="Khouja H.-R."/>
            <person name="Murat C."/>
            <person name="Ohm R."/>
            <person name="Olson A."/>
            <person name="Spatafora J."/>
            <person name="Veneault-Fourrey C."/>
            <person name="Henrissat B."/>
            <person name="Grigoriev I."/>
            <person name="Martin F."/>
            <person name="Perotto S."/>
        </authorList>
    </citation>
    <scope>NUCLEOTIDE SEQUENCE [LARGE SCALE GENOMIC DNA]</scope>
    <source>
        <strain evidence="2 3">E</strain>
    </source>
</reference>
<feature type="region of interest" description="Disordered" evidence="1">
    <location>
        <begin position="166"/>
        <end position="242"/>
    </location>
</feature>
<proteinExistence type="predicted"/>
<evidence type="ECO:0000313" key="2">
    <source>
        <dbReference type="EMBL" id="PMD59225.1"/>
    </source>
</evidence>